<name>A0ABS4QH25_9NOCA</name>
<dbReference type="SUPFAM" id="SSF55811">
    <property type="entry name" value="Nudix"/>
    <property type="match status" value="1"/>
</dbReference>
<dbReference type="Proteomes" id="UP001519325">
    <property type="component" value="Unassembled WGS sequence"/>
</dbReference>
<keyword evidence="4" id="KW-1185">Reference proteome</keyword>
<dbReference type="Gene3D" id="3.90.79.10">
    <property type="entry name" value="Nucleoside Triphosphate Pyrophosphohydrolase"/>
    <property type="match status" value="1"/>
</dbReference>
<dbReference type="PROSITE" id="PS00893">
    <property type="entry name" value="NUDIX_BOX"/>
    <property type="match status" value="1"/>
</dbReference>
<dbReference type="GO" id="GO:0035539">
    <property type="term" value="F:8-oxo-7,8-dihydrodeoxyguanosine triphosphate pyrophosphatase activity"/>
    <property type="evidence" value="ECO:0007669"/>
    <property type="project" value="UniProtKB-EC"/>
</dbReference>
<accession>A0ABS4QH25</accession>
<gene>
    <name evidence="3" type="ORF">BJ987_003903</name>
</gene>
<reference evidence="3 4" key="1">
    <citation type="submission" date="2021-03" db="EMBL/GenBank/DDBJ databases">
        <title>Sequencing the genomes of 1000 actinobacteria strains.</title>
        <authorList>
            <person name="Klenk H.-P."/>
        </authorList>
    </citation>
    <scope>NUCLEOTIDE SEQUENCE [LARGE SCALE GENOMIC DNA]</scope>
    <source>
        <strain evidence="3 4">DSM 45516</strain>
    </source>
</reference>
<dbReference type="EC" id="3.6.1.55" evidence="3"/>
<keyword evidence="1 3" id="KW-0378">Hydrolase</keyword>
<dbReference type="InterPro" id="IPR020084">
    <property type="entry name" value="NUDIX_hydrolase_CS"/>
</dbReference>
<evidence type="ECO:0000259" key="2">
    <source>
        <dbReference type="PROSITE" id="PS51462"/>
    </source>
</evidence>
<dbReference type="EMBL" id="JAGGMR010000001">
    <property type="protein sequence ID" value="MBP2191002.1"/>
    <property type="molecule type" value="Genomic_DNA"/>
</dbReference>
<dbReference type="InterPro" id="IPR000086">
    <property type="entry name" value="NUDIX_hydrolase_dom"/>
</dbReference>
<dbReference type="Pfam" id="PF00293">
    <property type="entry name" value="NUDIX"/>
    <property type="match status" value="1"/>
</dbReference>
<dbReference type="RefSeq" id="WP_209891945.1">
    <property type="nucleotide sequence ID" value="NZ_JAGGMR010000001.1"/>
</dbReference>
<dbReference type="PROSITE" id="PS51462">
    <property type="entry name" value="NUDIX"/>
    <property type="match status" value="1"/>
</dbReference>
<feature type="domain" description="Nudix hydrolase" evidence="2">
    <location>
        <begin position="33"/>
        <end position="167"/>
    </location>
</feature>
<proteinExistence type="predicted"/>
<protein>
    <submittedName>
        <fullName evidence="3">8-oxo-dGTP diphosphatase</fullName>
        <ecNumber evidence="3">3.6.1.55</ecNumber>
    </submittedName>
</protein>
<sequence>MSFAERYPLLHKPARWEWGGLDVRFSTELPADELVTNVHVVCFAGERIVLCRDDRDIWLVPGGTREANEPIDTCVRRELLEEAGARPIGPIHRIGAHHATSDHPHPYLPWQAHPHKAWLWCTADVVVDSTPTNPPDGEQILEVRAFPVDEAIRLSATDGDHMPELVRLAVELHRNLEA</sequence>
<evidence type="ECO:0000313" key="3">
    <source>
        <dbReference type="EMBL" id="MBP2191002.1"/>
    </source>
</evidence>
<organism evidence="3 4">
    <name type="scientific">Nocardia goodfellowii</name>
    <dbReference type="NCBI Taxonomy" id="882446"/>
    <lineage>
        <taxon>Bacteria</taxon>
        <taxon>Bacillati</taxon>
        <taxon>Actinomycetota</taxon>
        <taxon>Actinomycetes</taxon>
        <taxon>Mycobacteriales</taxon>
        <taxon>Nocardiaceae</taxon>
        <taxon>Nocardia</taxon>
    </lineage>
</organism>
<evidence type="ECO:0000313" key="4">
    <source>
        <dbReference type="Proteomes" id="UP001519325"/>
    </source>
</evidence>
<evidence type="ECO:0000256" key="1">
    <source>
        <dbReference type="ARBA" id="ARBA00022801"/>
    </source>
</evidence>
<comment type="caution">
    <text evidence="3">The sequence shown here is derived from an EMBL/GenBank/DDBJ whole genome shotgun (WGS) entry which is preliminary data.</text>
</comment>
<dbReference type="InterPro" id="IPR015797">
    <property type="entry name" value="NUDIX_hydrolase-like_dom_sf"/>
</dbReference>